<gene>
    <name evidence="6" type="primary">LOC100185263</name>
</gene>
<feature type="compositionally biased region" description="Basic residues" evidence="4">
    <location>
        <begin position="307"/>
        <end position="318"/>
    </location>
</feature>
<keyword evidence="3" id="KW-0862">Zinc</keyword>
<dbReference type="AlphaFoldDB" id="F6XUE2"/>
<dbReference type="STRING" id="7719.ENSCINP00000008492"/>
<dbReference type="InterPro" id="IPR051591">
    <property type="entry name" value="UPF0224_FAM112_RNA_Proc"/>
</dbReference>
<proteinExistence type="predicted"/>
<dbReference type="OMA" id="QEPMEQC"/>
<keyword evidence="2" id="KW-0863">Zinc-finger</keyword>
<evidence type="ECO:0000313" key="7">
    <source>
        <dbReference type="Proteomes" id="UP000008144"/>
    </source>
</evidence>
<dbReference type="Pfam" id="PF05253">
    <property type="entry name" value="zf-U11-48K"/>
    <property type="match status" value="1"/>
</dbReference>
<dbReference type="InterPro" id="IPR022776">
    <property type="entry name" value="TRM13/UPF0224_CHHC_Znf_dom"/>
</dbReference>
<dbReference type="GO" id="GO:0008270">
    <property type="term" value="F:zinc ion binding"/>
    <property type="evidence" value="ECO:0007669"/>
    <property type="project" value="UniProtKB-KW"/>
</dbReference>
<keyword evidence="7" id="KW-1185">Reference proteome</keyword>
<reference evidence="6" key="3">
    <citation type="submission" date="2025-09" db="UniProtKB">
        <authorList>
            <consortium name="Ensembl"/>
        </authorList>
    </citation>
    <scope>IDENTIFICATION</scope>
</reference>
<dbReference type="GeneTree" id="ENSGT00390000004886"/>
<evidence type="ECO:0000256" key="3">
    <source>
        <dbReference type="ARBA" id="ARBA00022833"/>
    </source>
</evidence>
<evidence type="ECO:0000256" key="4">
    <source>
        <dbReference type="SAM" id="MobiDB-lite"/>
    </source>
</evidence>
<feature type="compositionally biased region" description="Basic and acidic residues" evidence="4">
    <location>
        <begin position="284"/>
        <end position="293"/>
    </location>
</feature>
<dbReference type="GO" id="GO:0005829">
    <property type="term" value="C:cytosol"/>
    <property type="evidence" value="ECO:0000318"/>
    <property type="project" value="GO_Central"/>
</dbReference>
<reference evidence="7" key="1">
    <citation type="journal article" date="2002" name="Science">
        <title>The draft genome of Ciona intestinalis: insights into chordate and vertebrate origins.</title>
        <authorList>
            <person name="Dehal P."/>
            <person name="Satou Y."/>
            <person name="Campbell R.K."/>
            <person name="Chapman J."/>
            <person name="Degnan B."/>
            <person name="De Tomaso A."/>
            <person name="Davidson B."/>
            <person name="Di Gregorio A."/>
            <person name="Gelpke M."/>
            <person name="Goodstein D.M."/>
            <person name="Harafuji N."/>
            <person name="Hastings K.E."/>
            <person name="Ho I."/>
            <person name="Hotta K."/>
            <person name="Huang W."/>
            <person name="Kawashima T."/>
            <person name="Lemaire P."/>
            <person name="Martinez D."/>
            <person name="Meinertzhagen I.A."/>
            <person name="Necula S."/>
            <person name="Nonaka M."/>
            <person name="Putnam N."/>
            <person name="Rash S."/>
            <person name="Saiga H."/>
            <person name="Satake M."/>
            <person name="Terry A."/>
            <person name="Yamada L."/>
            <person name="Wang H.G."/>
            <person name="Awazu S."/>
            <person name="Azumi K."/>
            <person name="Boore J."/>
            <person name="Branno M."/>
            <person name="Chin-Bow S."/>
            <person name="DeSantis R."/>
            <person name="Doyle S."/>
            <person name="Francino P."/>
            <person name="Keys D.N."/>
            <person name="Haga S."/>
            <person name="Hayashi H."/>
            <person name="Hino K."/>
            <person name="Imai K.S."/>
            <person name="Inaba K."/>
            <person name="Kano S."/>
            <person name="Kobayashi K."/>
            <person name="Kobayashi M."/>
            <person name="Lee B.I."/>
            <person name="Makabe K.W."/>
            <person name="Manohar C."/>
            <person name="Matassi G."/>
            <person name="Medina M."/>
            <person name="Mochizuki Y."/>
            <person name="Mount S."/>
            <person name="Morishita T."/>
            <person name="Miura S."/>
            <person name="Nakayama A."/>
            <person name="Nishizaka S."/>
            <person name="Nomoto H."/>
            <person name="Ohta F."/>
            <person name="Oishi K."/>
            <person name="Rigoutsos I."/>
            <person name="Sano M."/>
            <person name="Sasaki A."/>
            <person name="Sasakura Y."/>
            <person name="Shoguchi E."/>
            <person name="Shin-i T."/>
            <person name="Spagnuolo A."/>
            <person name="Stainier D."/>
            <person name="Suzuki M.M."/>
            <person name="Tassy O."/>
            <person name="Takatori N."/>
            <person name="Tokuoka M."/>
            <person name="Yagi K."/>
            <person name="Yoshizaki F."/>
            <person name="Wada S."/>
            <person name="Zhang C."/>
            <person name="Hyatt P.D."/>
            <person name="Larimer F."/>
            <person name="Detter C."/>
            <person name="Doggett N."/>
            <person name="Glavina T."/>
            <person name="Hawkins T."/>
            <person name="Richardson P."/>
            <person name="Lucas S."/>
            <person name="Kohara Y."/>
            <person name="Levine M."/>
            <person name="Satoh N."/>
            <person name="Rokhsar D.S."/>
        </authorList>
    </citation>
    <scope>NUCLEOTIDE SEQUENCE [LARGE SCALE GENOMIC DNA]</scope>
</reference>
<dbReference type="Proteomes" id="UP000008144">
    <property type="component" value="Unassembled WGS sequence"/>
</dbReference>
<keyword evidence="1" id="KW-0479">Metal-binding</keyword>
<dbReference type="FunCoup" id="F6XUE2">
    <property type="interactions" value="25"/>
</dbReference>
<dbReference type="HOGENOM" id="CLU_072333_0_0_1"/>
<evidence type="ECO:0000313" key="6">
    <source>
        <dbReference type="Ensembl" id="ENSCINP00000008492.3"/>
    </source>
</evidence>
<dbReference type="PROSITE" id="PS51800">
    <property type="entry name" value="ZF_CHHC_U11_48K"/>
    <property type="match status" value="1"/>
</dbReference>
<reference evidence="6" key="2">
    <citation type="submission" date="2025-08" db="UniProtKB">
        <authorList>
            <consortium name="Ensembl"/>
        </authorList>
    </citation>
    <scope>IDENTIFICATION</scope>
</reference>
<sequence>MENQTITNNSELNAYTLIARNILNKFDAQLEWSSPTKEEIQCPFNRNHVLTFAKYNEHVAKCKWKKHGYSDHEVNDIISEENSDFPFPSVQIGKYVHSRFRLWQQSRSFITLTPLNIDEIISSIAPNAGPLRTNERFTTSLTTEQKLLVYDRIMEKIKTDNDKGLEPNLFVDFTEDPTMKKLSGSYFKFLSNMRDHKRRRQTYRAKNVHITKRSQTEIVRDVLKIHMEELKLAWSNKSVSGITSDERPTCDKSSNISHEHSSRDCDKRERSESSTTHKRNRSQNAREDRDHNREKKSKRRDSSPDSRHHKHHKKEKKR</sequence>
<name>F6XUE2_CIOIN</name>
<evidence type="ECO:0000256" key="1">
    <source>
        <dbReference type="ARBA" id="ARBA00022723"/>
    </source>
</evidence>
<feature type="domain" description="CHHC U11-48K-type" evidence="5">
    <location>
        <begin position="39"/>
        <end position="66"/>
    </location>
</feature>
<dbReference type="GO" id="GO:0005689">
    <property type="term" value="C:U12-type spliceosomal complex"/>
    <property type="evidence" value="ECO:0000318"/>
    <property type="project" value="GO_Central"/>
</dbReference>
<evidence type="ECO:0000256" key="2">
    <source>
        <dbReference type="ARBA" id="ARBA00022771"/>
    </source>
</evidence>
<dbReference type="GO" id="GO:0005654">
    <property type="term" value="C:nucleoplasm"/>
    <property type="evidence" value="ECO:0000318"/>
    <property type="project" value="GO_Central"/>
</dbReference>
<dbReference type="Ensembl" id="ENSCINT00000008492.3">
    <property type="protein sequence ID" value="ENSCINP00000008492.3"/>
    <property type="gene ID" value="ENSCING00000004121.3"/>
</dbReference>
<feature type="region of interest" description="Disordered" evidence="4">
    <location>
        <begin position="240"/>
        <end position="318"/>
    </location>
</feature>
<feature type="compositionally biased region" description="Basic and acidic residues" evidence="4">
    <location>
        <begin position="257"/>
        <end position="272"/>
    </location>
</feature>
<organism evidence="6 7">
    <name type="scientific">Ciona intestinalis</name>
    <name type="common">Transparent sea squirt</name>
    <name type="synonym">Ascidia intestinalis</name>
    <dbReference type="NCBI Taxonomy" id="7719"/>
    <lineage>
        <taxon>Eukaryota</taxon>
        <taxon>Metazoa</taxon>
        <taxon>Chordata</taxon>
        <taxon>Tunicata</taxon>
        <taxon>Ascidiacea</taxon>
        <taxon>Phlebobranchia</taxon>
        <taxon>Cionidae</taxon>
        <taxon>Ciona</taxon>
    </lineage>
</organism>
<dbReference type="InParanoid" id="F6XUE2"/>
<dbReference type="PANTHER" id="PTHR21402:SF10">
    <property type="entry name" value="U11_U12 SMALL NUCLEAR RIBONUCLEOPROTEIN 48 KDA PROTEIN"/>
    <property type="match status" value="1"/>
</dbReference>
<evidence type="ECO:0000259" key="5">
    <source>
        <dbReference type="PROSITE" id="PS51800"/>
    </source>
</evidence>
<protein>
    <submittedName>
        <fullName evidence="6">U11/U12 small nuclear ribonucleoprotein 48 kDa protein-like</fullName>
    </submittedName>
</protein>
<dbReference type="PANTHER" id="PTHR21402">
    <property type="entry name" value="GAMETOCYTE SPECIFIC FACTOR 1-RELATED"/>
    <property type="match status" value="1"/>
</dbReference>
<accession>F6XUE2</accession>